<accession>A0ABN7UQ19</accession>
<name>A0ABN7UQ19_GIGMA</name>
<protein>
    <submittedName>
        <fullName evidence="1">30126_t:CDS:1</fullName>
    </submittedName>
</protein>
<evidence type="ECO:0000313" key="1">
    <source>
        <dbReference type="EMBL" id="CAG8643053.1"/>
    </source>
</evidence>
<sequence>MSLPISQISIIDLDENNIYNNLLEHSTKEGYIAIYSSCISPAKCHKAPLLAPIPDALAKCSNVLSHLTGAFGLSKNICALQIYSGTLGTILDSTPNVNWFYPSLLHAAN</sequence>
<gene>
    <name evidence="1" type="ORF">GMARGA_LOCUS8943</name>
</gene>
<organism evidence="1 2">
    <name type="scientific">Gigaspora margarita</name>
    <dbReference type="NCBI Taxonomy" id="4874"/>
    <lineage>
        <taxon>Eukaryota</taxon>
        <taxon>Fungi</taxon>
        <taxon>Fungi incertae sedis</taxon>
        <taxon>Mucoromycota</taxon>
        <taxon>Glomeromycotina</taxon>
        <taxon>Glomeromycetes</taxon>
        <taxon>Diversisporales</taxon>
        <taxon>Gigasporaceae</taxon>
        <taxon>Gigaspora</taxon>
    </lineage>
</organism>
<dbReference type="EMBL" id="CAJVQB010004696">
    <property type="protein sequence ID" value="CAG8643053.1"/>
    <property type="molecule type" value="Genomic_DNA"/>
</dbReference>
<comment type="caution">
    <text evidence="1">The sequence shown here is derived from an EMBL/GenBank/DDBJ whole genome shotgun (WGS) entry which is preliminary data.</text>
</comment>
<proteinExistence type="predicted"/>
<reference evidence="1 2" key="1">
    <citation type="submission" date="2021-06" db="EMBL/GenBank/DDBJ databases">
        <authorList>
            <person name="Kallberg Y."/>
            <person name="Tangrot J."/>
            <person name="Rosling A."/>
        </authorList>
    </citation>
    <scope>NUCLEOTIDE SEQUENCE [LARGE SCALE GENOMIC DNA]</scope>
    <source>
        <strain evidence="1 2">120-4 pot B 10/14</strain>
    </source>
</reference>
<dbReference type="Proteomes" id="UP000789901">
    <property type="component" value="Unassembled WGS sequence"/>
</dbReference>
<keyword evidence="2" id="KW-1185">Reference proteome</keyword>
<evidence type="ECO:0000313" key="2">
    <source>
        <dbReference type="Proteomes" id="UP000789901"/>
    </source>
</evidence>